<dbReference type="GO" id="GO:0000166">
    <property type="term" value="F:nucleotide binding"/>
    <property type="evidence" value="ECO:0007669"/>
    <property type="project" value="UniProtKB-KW"/>
</dbReference>
<organism evidence="7 8">
    <name type="scientific">Candidatus Scalindua arabica</name>
    <dbReference type="NCBI Taxonomy" id="1127984"/>
    <lineage>
        <taxon>Bacteria</taxon>
        <taxon>Pseudomonadati</taxon>
        <taxon>Planctomycetota</taxon>
        <taxon>Candidatus Brocadiia</taxon>
        <taxon>Candidatus Brocadiales</taxon>
        <taxon>Candidatus Scalinduaceae</taxon>
        <taxon>Candidatus Scalindua</taxon>
    </lineage>
</organism>
<dbReference type="GO" id="GO:0110001">
    <property type="term" value="C:toxin-antitoxin complex"/>
    <property type="evidence" value="ECO:0007669"/>
    <property type="project" value="InterPro"/>
</dbReference>
<evidence type="ECO:0008006" key="9">
    <source>
        <dbReference type="Google" id="ProtNLM"/>
    </source>
</evidence>
<evidence type="ECO:0000313" key="8">
    <source>
        <dbReference type="Proteomes" id="UP000722750"/>
    </source>
</evidence>
<reference evidence="7" key="1">
    <citation type="journal article" date="2021" name="ISME J.">
        <title>Fine-scale metabolic discontinuity in a stratified prokaryote microbiome of a Red Sea deep halocline.</title>
        <authorList>
            <person name="Michoud G."/>
            <person name="Ngugi D.K."/>
            <person name="Barozzi A."/>
            <person name="Merlino G."/>
            <person name="Calleja M.L."/>
            <person name="Delgado-Huertas A."/>
            <person name="Moran X.A.G."/>
            <person name="Daffonchio D."/>
        </authorList>
    </citation>
    <scope>NUCLEOTIDE SEQUENCE</scope>
    <source>
        <strain evidence="7">SuakinDeep_MAG55_1</strain>
    </source>
</reference>
<dbReference type="AlphaFoldDB" id="A0A941W465"/>
<comment type="caution">
    <text evidence="7">The sequence shown here is derived from an EMBL/GenBank/DDBJ whole genome shotgun (WGS) entry which is preliminary data.</text>
</comment>
<accession>A0A941W465</accession>
<gene>
    <name evidence="7" type="ORF">MAG551_01997</name>
</gene>
<proteinExistence type="inferred from homology"/>
<dbReference type="Gene3D" id="1.20.120.580">
    <property type="entry name" value="bsu32300-like"/>
    <property type="match status" value="1"/>
</dbReference>
<dbReference type="InterPro" id="IPR008201">
    <property type="entry name" value="HepT-like"/>
</dbReference>
<evidence type="ECO:0000256" key="3">
    <source>
        <dbReference type="ARBA" id="ARBA00022722"/>
    </source>
</evidence>
<keyword evidence="2" id="KW-1277">Toxin-antitoxin system</keyword>
<dbReference type="Proteomes" id="UP000722750">
    <property type="component" value="Unassembled WGS sequence"/>
</dbReference>
<dbReference type="Pfam" id="PF01934">
    <property type="entry name" value="HepT-like"/>
    <property type="match status" value="1"/>
</dbReference>
<keyword evidence="3" id="KW-0540">Nuclease</keyword>
<evidence type="ECO:0000313" key="7">
    <source>
        <dbReference type="EMBL" id="MBS1258933.1"/>
    </source>
</evidence>
<name>A0A941W465_9BACT</name>
<dbReference type="PANTHER" id="PTHR34139">
    <property type="entry name" value="UPF0331 PROTEIN MJ0127"/>
    <property type="match status" value="1"/>
</dbReference>
<sequence>MPLDDTGRLRHMLDAALEAQTFMKDITQESLREDRKTAQAVVRSIEVIGEAAVNVSKEFKEMHPDIPWKKIAGMRNWLIHAYFDVDYNHIWSTVQKDLPVLVPQLKKLLNEG</sequence>
<dbReference type="InterPro" id="IPR037038">
    <property type="entry name" value="HepT-like_sf"/>
</dbReference>
<evidence type="ECO:0000256" key="6">
    <source>
        <dbReference type="ARBA" id="ARBA00024207"/>
    </source>
</evidence>
<dbReference type="EMBL" id="JAANXD010000076">
    <property type="protein sequence ID" value="MBS1258933.1"/>
    <property type="molecule type" value="Genomic_DNA"/>
</dbReference>
<keyword evidence="4" id="KW-0547">Nucleotide-binding</keyword>
<evidence type="ECO:0000256" key="4">
    <source>
        <dbReference type="ARBA" id="ARBA00022741"/>
    </source>
</evidence>
<keyword evidence="1" id="KW-0597">Phosphoprotein</keyword>
<keyword evidence="5" id="KW-0378">Hydrolase</keyword>
<comment type="similarity">
    <text evidence="6">Belongs to the HepT RNase toxin family.</text>
</comment>
<dbReference type="GO" id="GO:0016787">
    <property type="term" value="F:hydrolase activity"/>
    <property type="evidence" value="ECO:0007669"/>
    <property type="project" value="UniProtKB-KW"/>
</dbReference>
<dbReference type="PANTHER" id="PTHR34139:SF1">
    <property type="entry name" value="RNASE MJ1380-RELATED"/>
    <property type="match status" value="1"/>
</dbReference>
<protein>
    <recommendedName>
        <fullName evidence="9">DUF86 domain-containing protein</fullName>
    </recommendedName>
</protein>
<evidence type="ECO:0000256" key="2">
    <source>
        <dbReference type="ARBA" id="ARBA00022649"/>
    </source>
</evidence>
<evidence type="ECO:0000256" key="1">
    <source>
        <dbReference type="ARBA" id="ARBA00022553"/>
    </source>
</evidence>
<evidence type="ECO:0000256" key="5">
    <source>
        <dbReference type="ARBA" id="ARBA00022801"/>
    </source>
</evidence>
<dbReference type="GO" id="GO:0004540">
    <property type="term" value="F:RNA nuclease activity"/>
    <property type="evidence" value="ECO:0007669"/>
    <property type="project" value="InterPro"/>
</dbReference>
<dbReference type="InterPro" id="IPR051813">
    <property type="entry name" value="HepT_RNase_toxin"/>
</dbReference>